<organism evidence="1 2">
    <name type="scientific">Triparma laevis f. longispina</name>
    <dbReference type="NCBI Taxonomy" id="1714387"/>
    <lineage>
        <taxon>Eukaryota</taxon>
        <taxon>Sar</taxon>
        <taxon>Stramenopiles</taxon>
        <taxon>Ochrophyta</taxon>
        <taxon>Bolidophyceae</taxon>
        <taxon>Parmales</taxon>
        <taxon>Triparmaceae</taxon>
        <taxon>Triparma</taxon>
    </lineage>
</organism>
<dbReference type="InterPro" id="IPR011990">
    <property type="entry name" value="TPR-like_helical_dom_sf"/>
</dbReference>
<evidence type="ECO:0000313" key="2">
    <source>
        <dbReference type="Proteomes" id="UP001165122"/>
    </source>
</evidence>
<comment type="caution">
    <text evidence="1">The sequence shown here is derived from an EMBL/GenBank/DDBJ whole genome shotgun (WGS) entry which is preliminary data.</text>
</comment>
<name>A0A9W7FHG6_9STRA</name>
<dbReference type="Gene3D" id="1.25.40.10">
    <property type="entry name" value="Tetratricopeptide repeat domain"/>
    <property type="match status" value="1"/>
</dbReference>
<dbReference type="AlphaFoldDB" id="A0A9W7FHG6"/>
<dbReference type="SUPFAM" id="SSF48452">
    <property type="entry name" value="TPR-like"/>
    <property type="match status" value="1"/>
</dbReference>
<dbReference type="Proteomes" id="UP001165122">
    <property type="component" value="Unassembled WGS sequence"/>
</dbReference>
<dbReference type="OrthoDB" id="10031679at2759"/>
<dbReference type="EMBL" id="BRXW01000172">
    <property type="protein sequence ID" value="GMI12164.1"/>
    <property type="molecule type" value="Genomic_DNA"/>
</dbReference>
<reference evidence="2" key="1">
    <citation type="journal article" date="2023" name="Commun. Biol.">
        <title>Genome analysis of Parmales, the sister group of diatoms, reveals the evolutionary specialization of diatoms from phago-mixotrophs to photoautotrophs.</title>
        <authorList>
            <person name="Ban H."/>
            <person name="Sato S."/>
            <person name="Yoshikawa S."/>
            <person name="Yamada K."/>
            <person name="Nakamura Y."/>
            <person name="Ichinomiya M."/>
            <person name="Sato N."/>
            <person name="Blanc-Mathieu R."/>
            <person name="Endo H."/>
            <person name="Kuwata A."/>
            <person name="Ogata H."/>
        </authorList>
    </citation>
    <scope>NUCLEOTIDE SEQUENCE [LARGE SCALE GENOMIC DNA]</scope>
    <source>
        <strain evidence="2">NIES 3700</strain>
    </source>
</reference>
<accession>A0A9W7FHG6</accession>
<sequence length="100" mass="11624">MSLEYYERALKGNEKLLGKNHPSTLMTVECSACIYDDGLKDFEKAEELYQRALEGYEAQLGRDHVRTRHCLKNFKIFLEMSGNSTRLTELITSFPWLNSE</sequence>
<gene>
    <name evidence="1" type="ORF">TrLO_g5977</name>
</gene>
<dbReference type="Pfam" id="PF13374">
    <property type="entry name" value="TPR_10"/>
    <property type="match status" value="2"/>
</dbReference>
<protein>
    <recommendedName>
        <fullName evidence="3">Kinesin light chain</fullName>
    </recommendedName>
</protein>
<keyword evidence="2" id="KW-1185">Reference proteome</keyword>
<proteinExistence type="predicted"/>
<evidence type="ECO:0000313" key="1">
    <source>
        <dbReference type="EMBL" id="GMI12164.1"/>
    </source>
</evidence>
<evidence type="ECO:0008006" key="3">
    <source>
        <dbReference type="Google" id="ProtNLM"/>
    </source>
</evidence>